<feature type="compositionally biased region" description="Low complexity" evidence="1">
    <location>
        <begin position="361"/>
        <end position="386"/>
    </location>
</feature>
<evidence type="ECO:0000313" key="3">
    <source>
        <dbReference type="WBParaSite" id="Minc3s00097g04452"/>
    </source>
</evidence>
<dbReference type="PANTHER" id="PTHR22954:SF3">
    <property type="entry name" value="PROTEIN CBG08539"/>
    <property type="match status" value="1"/>
</dbReference>
<evidence type="ECO:0000313" key="2">
    <source>
        <dbReference type="Proteomes" id="UP000887563"/>
    </source>
</evidence>
<feature type="region of interest" description="Disordered" evidence="1">
    <location>
        <begin position="343"/>
        <end position="457"/>
    </location>
</feature>
<keyword evidence="2" id="KW-1185">Reference proteome</keyword>
<dbReference type="Proteomes" id="UP000887563">
    <property type="component" value="Unplaced"/>
</dbReference>
<evidence type="ECO:0000256" key="1">
    <source>
        <dbReference type="SAM" id="MobiDB-lite"/>
    </source>
</evidence>
<sequence length="592" mass="69535">MAHSIYIDKIETAKTVLELYINKPLIEVPAQITSSTQRHALTCHLELLKEWYDEIVIQIDEIRSSKTRIAEIMQHAAPADRLIINNDYLQNINTIELQDFQNSCNIRLEKIRDRKYQIQMLLDTNSTNRQTRRNIALPALTLHEFNGSDWENFWPLFESTIHLDVSLDPVQKMTYLDSLLRDEAKKAIQGLVPFSSNNYDTAIELLKNKYGKEENLIRDLHNKLSRLPASRNTHDDESLQIEIERICRQLENYSQDLSTPQIYLNLEQKISKKVLQKYIEKKLANPLKNSWSTTLFRQTFQEAIEQIKQVDEIYERGNREKNEYKSRNENERYSTMNLAVKYKNVKQNKDNNSSNKRYPNNLRNMSSSSKSSQSSFNSQSPQRRSSPWPTNDQKGSDTESLKYNNRNRDYNKYRDRNRGYGREARYRDRKHDVRGRRYRYGSSSRSQSRSSSSRSPARYPCAFCDRQHFPLDCRKYKNVAERTERCKTRELCIICLKKGHNIQKCMNYYKKCFLCKSIGHNPALCDRRRKYVQSSATTTEDEKDPDKPVTSISTSLRSCQKDPGEIQSLLKCIEVCIYNPLKPTEGHLLLHS</sequence>
<dbReference type="PANTHER" id="PTHR22954">
    <property type="entry name" value="RETROVIRAL PROTEASE-RELATED"/>
    <property type="match status" value="1"/>
</dbReference>
<feature type="compositionally biased region" description="Basic and acidic residues" evidence="1">
    <location>
        <begin position="394"/>
        <end position="431"/>
    </location>
</feature>
<name>A0A914KUQ8_MELIC</name>
<feature type="compositionally biased region" description="Low complexity" evidence="1">
    <location>
        <begin position="440"/>
        <end position="455"/>
    </location>
</feature>
<dbReference type="WBParaSite" id="Minc3s00097g04452">
    <property type="protein sequence ID" value="Minc3s00097g04452"/>
    <property type="gene ID" value="Minc3s00097g04452"/>
</dbReference>
<dbReference type="AlphaFoldDB" id="A0A914KUQ8"/>
<organism evidence="2 3">
    <name type="scientific">Meloidogyne incognita</name>
    <name type="common">Southern root-knot nematode worm</name>
    <name type="synonym">Oxyuris incognita</name>
    <dbReference type="NCBI Taxonomy" id="6306"/>
    <lineage>
        <taxon>Eukaryota</taxon>
        <taxon>Metazoa</taxon>
        <taxon>Ecdysozoa</taxon>
        <taxon>Nematoda</taxon>
        <taxon>Chromadorea</taxon>
        <taxon>Rhabditida</taxon>
        <taxon>Tylenchina</taxon>
        <taxon>Tylenchomorpha</taxon>
        <taxon>Tylenchoidea</taxon>
        <taxon>Meloidogynidae</taxon>
        <taxon>Meloidogyninae</taxon>
        <taxon>Meloidogyne</taxon>
        <taxon>Meloidogyne incognita group</taxon>
    </lineage>
</organism>
<protein>
    <submittedName>
        <fullName evidence="3">Uncharacterized protein</fullName>
    </submittedName>
</protein>
<dbReference type="InterPro" id="IPR005312">
    <property type="entry name" value="DUF1759"/>
</dbReference>
<accession>A0A914KUQ8</accession>
<reference evidence="3" key="1">
    <citation type="submission" date="2022-11" db="UniProtKB">
        <authorList>
            <consortium name="WormBaseParasite"/>
        </authorList>
    </citation>
    <scope>IDENTIFICATION</scope>
</reference>
<dbReference type="Pfam" id="PF03564">
    <property type="entry name" value="DUF1759"/>
    <property type="match status" value="1"/>
</dbReference>
<proteinExistence type="predicted"/>
<feature type="region of interest" description="Disordered" evidence="1">
    <location>
        <begin position="535"/>
        <end position="555"/>
    </location>
</feature>